<gene>
    <name evidence="1" type="ORF">GPUH_LOCUS17364</name>
</gene>
<sequence length="106" mass="11801">MTALVDFGWAVVRGVFFAFSWDMLTFAGPKEDLAALILPGMTKRRATNKKPTGVNRSLGNCLSNERERVRTAHRHKERGYEADNKLAPAINFSQKAGLGIFFVSLD</sequence>
<keyword evidence="2" id="KW-1185">Reference proteome</keyword>
<reference evidence="1 2" key="2">
    <citation type="submission" date="2018-11" db="EMBL/GenBank/DDBJ databases">
        <authorList>
            <consortium name="Pathogen Informatics"/>
        </authorList>
    </citation>
    <scope>NUCLEOTIDE SEQUENCE [LARGE SCALE GENOMIC DNA]</scope>
</reference>
<name>A0A183E8S3_9BILA</name>
<organism evidence="3">
    <name type="scientific">Gongylonema pulchrum</name>
    <dbReference type="NCBI Taxonomy" id="637853"/>
    <lineage>
        <taxon>Eukaryota</taxon>
        <taxon>Metazoa</taxon>
        <taxon>Ecdysozoa</taxon>
        <taxon>Nematoda</taxon>
        <taxon>Chromadorea</taxon>
        <taxon>Rhabditida</taxon>
        <taxon>Spirurina</taxon>
        <taxon>Spiruromorpha</taxon>
        <taxon>Spiruroidea</taxon>
        <taxon>Gongylonematidae</taxon>
        <taxon>Gongylonema</taxon>
    </lineage>
</organism>
<reference evidence="3" key="1">
    <citation type="submission" date="2016-06" db="UniProtKB">
        <authorList>
            <consortium name="WormBaseParasite"/>
        </authorList>
    </citation>
    <scope>IDENTIFICATION</scope>
</reference>
<evidence type="ECO:0000313" key="2">
    <source>
        <dbReference type="Proteomes" id="UP000271098"/>
    </source>
</evidence>
<dbReference type="OrthoDB" id="2365484at2759"/>
<evidence type="ECO:0000313" key="1">
    <source>
        <dbReference type="EMBL" id="VDN29666.1"/>
    </source>
</evidence>
<proteinExistence type="predicted"/>
<protein>
    <submittedName>
        <fullName evidence="3">Secreted protein</fullName>
    </submittedName>
</protein>
<accession>A0A183E8S3</accession>
<evidence type="ECO:0000313" key="3">
    <source>
        <dbReference type="WBParaSite" id="GPUH_0001738601-mRNA-1"/>
    </source>
</evidence>
<dbReference type="WBParaSite" id="GPUH_0001738601-mRNA-1">
    <property type="protein sequence ID" value="GPUH_0001738601-mRNA-1"/>
    <property type="gene ID" value="GPUH_0001738601"/>
</dbReference>
<dbReference type="Proteomes" id="UP000271098">
    <property type="component" value="Unassembled WGS sequence"/>
</dbReference>
<dbReference type="AlphaFoldDB" id="A0A183E8S3"/>
<dbReference type="EMBL" id="UYRT01085077">
    <property type="protein sequence ID" value="VDN29666.1"/>
    <property type="molecule type" value="Genomic_DNA"/>
</dbReference>